<feature type="compositionally biased region" description="Basic residues" evidence="1">
    <location>
        <begin position="92"/>
        <end position="101"/>
    </location>
</feature>
<feature type="region of interest" description="Disordered" evidence="1">
    <location>
        <begin position="1"/>
        <end position="114"/>
    </location>
</feature>
<gene>
    <name evidence="2" type="ORF">PHYBOEH_000169</name>
</gene>
<reference evidence="2" key="1">
    <citation type="submission" date="2021-02" db="EMBL/GenBank/DDBJ databases">
        <authorList>
            <person name="Palmer J.M."/>
        </authorList>
    </citation>
    <scope>NUCLEOTIDE SEQUENCE</scope>
    <source>
        <strain evidence="2">SCRP23</strain>
    </source>
</reference>
<proteinExistence type="predicted"/>
<organism evidence="2 3">
    <name type="scientific">Phytophthora boehmeriae</name>
    <dbReference type="NCBI Taxonomy" id="109152"/>
    <lineage>
        <taxon>Eukaryota</taxon>
        <taxon>Sar</taxon>
        <taxon>Stramenopiles</taxon>
        <taxon>Oomycota</taxon>
        <taxon>Peronosporomycetes</taxon>
        <taxon>Peronosporales</taxon>
        <taxon>Peronosporaceae</taxon>
        <taxon>Phytophthora</taxon>
    </lineage>
</organism>
<feature type="compositionally biased region" description="Polar residues" evidence="1">
    <location>
        <begin position="1"/>
        <end position="20"/>
    </location>
</feature>
<feature type="compositionally biased region" description="Polar residues" evidence="1">
    <location>
        <begin position="36"/>
        <end position="47"/>
    </location>
</feature>
<protein>
    <submittedName>
        <fullName evidence="2">Uncharacterized protein</fullName>
    </submittedName>
</protein>
<name>A0A8T1X699_9STRA</name>
<evidence type="ECO:0000256" key="1">
    <source>
        <dbReference type="SAM" id="MobiDB-lite"/>
    </source>
</evidence>
<comment type="caution">
    <text evidence="2">The sequence shown here is derived from an EMBL/GenBank/DDBJ whole genome shotgun (WGS) entry which is preliminary data.</text>
</comment>
<dbReference type="OrthoDB" id="119209at2759"/>
<dbReference type="EMBL" id="JAGDFL010000010">
    <property type="protein sequence ID" value="KAG7401637.1"/>
    <property type="molecule type" value="Genomic_DNA"/>
</dbReference>
<dbReference type="AlphaFoldDB" id="A0A8T1X699"/>
<feature type="compositionally biased region" description="Polar residues" evidence="1">
    <location>
        <begin position="65"/>
        <end position="82"/>
    </location>
</feature>
<accession>A0A8T1X699</accession>
<sequence>MQTRGTTTKALLKQTCQLSDTPDEDGTSANSDKENTINAVSKTSKAGQKTKPKADKKRPAKRQRVGSSSTPLDAKSQETPPTFTFKAANTAFRKRKQRKHQRQQEEDEKNKKRIKDLVAYFKNLDEQKLETA</sequence>
<keyword evidence="3" id="KW-1185">Reference proteome</keyword>
<evidence type="ECO:0000313" key="3">
    <source>
        <dbReference type="Proteomes" id="UP000693981"/>
    </source>
</evidence>
<feature type="compositionally biased region" description="Basic residues" evidence="1">
    <location>
        <begin position="48"/>
        <end position="64"/>
    </location>
</feature>
<dbReference type="Proteomes" id="UP000693981">
    <property type="component" value="Unassembled WGS sequence"/>
</dbReference>
<evidence type="ECO:0000313" key="2">
    <source>
        <dbReference type="EMBL" id="KAG7401637.1"/>
    </source>
</evidence>